<keyword evidence="3" id="KW-0010">Activator</keyword>
<dbReference type="EMBL" id="WJXB01000002">
    <property type="protein sequence ID" value="MRN52626.1"/>
    <property type="molecule type" value="Genomic_DNA"/>
</dbReference>
<evidence type="ECO:0000256" key="1">
    <source>
        <dbReference type="ARBA" id="ARBA00023015"/>
    </source>
</evidence>
<dbReference type="SUPFAM" id="SSF46785">
    <property type="entry name" value="Winged helix' DNA-binding domain"/>
    <property type="match status" value="1"/>
</dbReference>
<feature type="domain" description="Cyclic nucleotide-binding" evidence="5">
    <location>
        <begin position="18"/>
        <end position="138"/>
    </location>
</feature>
<evidence type="ECO:0000256" key="3">
    <source>
        <dbReference type="ARBA" id="ARBA00023159"/>
    </source>
</evidence>
<dbReference type="GO" id="GO:0003700">
    <property type="term" value="F:DNA-binding transcription factor activity"/>
    <property type="evidence" value="ECO:0007669"/>
    <property type="project" value="TreeGrafter"/>
</dbReference>
<dbReference type="InterPro" id="IPR000595">
    <property type="entry name" value="cNMP-bd_dom"/>
</dbReference>
<dbReference type="Pfam" id="PF13545">
    <property type="entry name" value="HTH_Crp_2"/>
    <property type="match status" value="1"/>
</dbReference>
<dbReference type="InterPro" id="IPR036390">
    <property type="entry name" value="WH_DNA-bd_sf"/>
</dbReference>
<dbReference type="GO" id="GO:0003677">
    <property type="term" value="F:DNA binding"/>
    <property type="evidence" value="ECO:0007669"/>
    <property type="project" value="UniProtKB-KW"/>
</dbReference>
<feature type="domain" description="HTH crp-type" evidence="6">
    <location>
        <begin position="152"/>
        <end position="223"/>
    </location>
</feature>
<comment type="caution">
    <text evidence="7">The sequence shown here is derived from an EMBL/GenBank/DDBJ whole genome shotgun (WGS) entry which is preliminary data.</text>
</comment>
<keyword evidence="2" id="KW-0238">DNA-binding</keyword>
<evidence type="ECO:0000313" key="7">
    <source>
        <dbReference type="EMBL" id="MRN52626.1"/>
    </source>
</evidence>
<name>A0A7X2L1U3_9BACL</name>
<dbReference type="PANTHER" id="PTHR24567:SF26">
    <property type="entry name" value="REGULATORY PROTEIN YEIL"/>
    <property type="match status" value="1"/>
</dbReference>
<protein>
    <submittedName>
        <fullName evidence="7">Cyclic nucleotide-binding domain-containing protein</fullName>
    </submittedName>
</protein>
<gene>
    <name evidence="7" type="ORF">GJB61_06400</name>
</gene>
<dbReference type="InterPro" id="IPR012318">
    <property type="entry name" value="HTH_CRP"/>
</dbReference>
<dbReference type="PROSITE" id="PS51063">
    <property type="entry name" value="HTH_CRP_2"/>
    <property type="match status" value="1"/>
</dbReference>
<dbReference type="SUPFAM" id="SSF51206">
    <property type="entry name" value="cAMP-binding domain-like"/>
    <property type="match status" value="1"/>
</dbReference>
<evidence type="ECO:0000256" key="2">
    <source>
        <dbReference type="ARBA" id="ARBA00023125"/>
    </source>
</evidence>
<dbReference type="AlphaFoldDB" id="A0A7X2L1U3"/>
<keyword evidence="1" id="KW-0805">Transcription regulation</keyword>
<keyword evidence="8" id="KW-1185">Reference proteome</keyword>
<evidence type="ECO:0000313" key="8">
    <source>
        <dbReference type="Proteomes" id="UP000463051"/>
    </source>
</evidence>
<organism evidence="7 8">
    <name type="scientific">Paenibacillus monticola</name>
    <dbReference type="NCBI Taxonomy" id="2666075"/>
    <lineage>
        <taxon>Bacteria</taxon>
        <taxon>Bacillati</taxon>
        <taxon>Bacillota</taxon>
        <taxon>Bacilli</taxon>
        <taxon>Bacillales</taxon>
        <taxon>Paenibacillaceae</taxon>
        <taxon>Paenibacillus</taxon>
    </lineage>
</organism>
<reference evidence="7 8" key="1">
    <citation type="submission" date="2019-11" db="EMBL/GenBank/DDBJ databases">
        <title>Paenibacillus monticola sp. nov., a novel PGPR strain isolated from mountain sample in China.</title>
        <authorList>
            <person name="Zhao Q."/>
            <person name="Li H.-P."/>
            <person name="Zhang J.-L."/>
        </authorList>
    </citation>
    <scope>NUCLEOTIDE SEQUENCE [LARGE SCALE GENOMIC DNA]</scope>
    <source>
        <strain evidence="7 8">LC-T2</strain>
    </source>
</reference>
<dbReference type="CDD" id="cd00038">
    <property type="entry name" value="CAP_ED"/>
    <property type="match status" value="1"/>
</dbReference>
<dbReference type="Pfam" id="PF00027">
    <property type="entry name" value="cNMP_binding"/>
    <property type="match status" value="1"/>
</dbReference>
<dbReference type="Gene3D" id="2.60.120.10">
    <property type="entry name" value="Jelly Rolls"/>
    <property type="match status" value="1"/>
</dbReference>
<dbReference type="InterPro" id="IPR014710">
    <property type="entry name" value="RmlC-like_jellyroll"/>
</dbReference>
<evidence type="ECO:0000259" key="6">
    <source>
        <dbReference type="PROSITE" id="PS51063"/>
    </source>
</evidence>
<dbReference type="Proteomes" id="UP000463051">
    <property type="component" value="Unassembled WGS sequence"/>
</dbReference>
<dbReference type="PROSITE" id="PS50042">
    <property type="entry name" value="CNMP_BINDING_3"/>
    <property type="match status" value="1"/>
</dbReference>
<accession>A0A7X2L1U3</accession>
<sequence>MQRMQTIYDREAIRVLAVEHGLDGIFSPRVTQKMELRCYEDGEAICSVGDHIDGLFVLVEGKLKIQTLLPNGKSMLVRFAKPMALIGDVELLHQYPVKNQVNSVGHSLLLVAGRKLLLRELEENAALLRFLVGELSHKLYTLGQTSALNLLYPVENRFASYLLSLFADNSGAQRVEEIRTSSLIETAELLGTSYRHLNRIVRRFIDEGMIARKRGRLSVLDEAKLSELANGNLYE</sequence>
<dbReference type="InterPro" id="IPR018490">
    <property type="entry name" value="cNMP-bd_dom_sf"/>
</dbReference>
<evidence type="ECO:0000259" key="5">
    <source>
        <dbReference type="PROSITE" id="PS50042"/>
    </source>
</evidence>
<dbReference type="InterPro" id="IPR050397">
    <property type="entry name" value="Env_Response_Regulators"/>
</dbReference>
<dbReference type="GO" id="GO:0005829">
    <property type="term" value="C:cytosol"/>
    <property type="evidence" value="ECO:0007669"/>
    <property type="project" value="TreeGrafter"/>
</dbReference>
<keyword evidence="4" id="KW-0804">Transcription</keyword>
<proteinExistence type="predicted"/>
<evidence type="ECO:0000256" key="4">
    <source>
        <dbReference type="ARBA" id="ARBA00023163"/>
    </source>
</evidence>
<dbReference type="PANTHER" id="PTHR24567">
    <property type="entry name" value="CRP FAMILY TRANSCRIPTIONAL REGULATORY PROTEIN"/>
    <property type="match status" value="1"/>
</dbReference>